<dbReference type="InterPro" id="IPR009057">
    <property type="entry name" value="Homeodomain-like_sf"/>
</dbReference>
<reference evidence="2" key="1">
    <citation type="journal article" date="2019" name="Int. J. Syst. Evol. Microbiol.">
        <title>The Global Catalogue of Microorganisms (GCM) 10K type strain sequencing project: providing services to taxonomists for standard genome sequencing and annotation.</title>
        <authorList>
            <consortium name="The Broad Institute Genomics Platform"/>
            <consortium name="The Broad Institute Genome Sequencing Center for Infectious Disease"/>
            <person name="Wu L."/>
            <person name="Ma J."/>
        </authorList>
    </citation>
    <scope>NUCLEOTIDE SEQUENCE [LARGE SCALE GENOMIC DNA]</scope>
    <source>
        <strain evidence="2">CGMCC 4.7677</strain>
    </source>
</reference>
<evidence type="ECO:0008006" key="3">
    <source>
        <dbReference type="Google" id="ProtNLM"/>
    </source>
</evidence>
<name>A0ABQ3IGC2_9PSEU</name>
<proteinExistence type="predicted"/>
<dbReference type="EMBL" id="BNAU01000001">
    <property type="protein sequence ID" value="GHE82183.1"/>
    <property type="molecule type" value="Genomic_DNA"/>
</dbReference>
<dbReference type="Gene3D" id="1.10.10.10">
    <property type="entry name" value="Winged helix-like DNA-binding domain superfamily/Winged helix DNA-binding domain"/>
    <property type="match status" value="1"/>
</dbReference>
<gene>
    <name evidence="1" type="ORF">GCM10017786_11180</name>
</gene>
<evidence type="ECO:0000313" key="2">
    <source>
        <dbReference type="Proteomes" id="UP000605897"/>
    </source>
</evidence>
<keyword evidence="2" id="KW-1185">Reference proteome</keyword>
<sequence length="69" mass="7884">MMMARYEAGWPPARIAEQLGVAHSPVCKWVTRHREEGEAGLADRACARTTARPACPRKPKPRSWHCWAW</sequence>
<accession>A0ABQ3IGC2</accession>
<dbReference type="InterPro" id="IPR036388">
    <property type="entry name" value="WH-like_DNA-bd_sf"/>
</dbReference>
<evidence type="ECO:0000313" key="1">
    <source>
        <dbReference type="EMBL" id="GHE82183.1"/>
    </source>
</evidence>
<protein>
    <recommendedName>
        <fullName evidence="3">Helix-turn-helix domain-containing protein</fullName>
    </recommendedName>
</protein>
<organism evidence="1 2">
    <name type="scientific">Amycolatopsis deserti</name>
    <dbReference type="NCBI Taxonomy" id="185696"/>
    <lineage>
        <taxon>Bacteria</taxon>
        <taxon>Bacillati</taxon>
        <taxon>Actinomycetota</taxon>
        <taxon>Actinomycetes</taxon>
        <taxon>Pseudonocardiales</taxon>
        <taxon>Pseudonocardiaceae</taxon>
        <taxon>Amycolatopsis</taxon>
    </lineage>
</organism>
<comment type="caution">
    <text evidence="1">The sequence shown here is derived from an EMBL/GenBank/DDBJ whole genome shotgun (WGS) entry which is preliminary data.</text>
</comment>
<dbReference type="SUPFAM" id="SSF46689">
    <property type="entry name" value="Homeodomain-like"/>
    <property type="match status" value="1"/>
</dbReference>
<dbReference type="Proteomes" id="UP000605897">
    <property type="component" value="Unassembled WGS sequence"/>
</dbReference>
<dbReference type="Pfam" id="PF13384">
    <property type="entry name" value="HTH_23"/>
    <property type="match status" value="1"/>
</dbReference>